<dbReference type="EMBL" id="JBBPFD010000010">
    <property type="protein sequence ID" value="KAK7909322.1"/>
    <property type="molecule type" value="Genomic_DNA"/>
</dbReference>
<feature type="compositionally biased region" description="Basic and acidic residues" evidence="1">
    <location>
        <begin position="30"/>
        <end position="43"/>
    </location>
</feature>
<dbReference type="Proteomes" id="UP001460270">
    <property type="component" value="Unassembled WGS sequence"/>
</dbReference>
<dbReference type="AlphaFoldDB" id="A0AAW0P0A5"/>
<accession>A0AAW0P0A5</accession>
<name>A0AAW0P0A5_9GOBI</name>
<dbReference type="InterPro" id="IPR052090">
    <property type="entry name" value="Cytolytic_pore-forming_toxin"/>
</dbReference>
<dbReference type="PANTHER" id="PTHR31594">
    <property type="entry name" value="AIG1-TYPE G DOMAIN-CONTAINING PROTEIN"/>
    <property type="match status" value="1"/>
</dbReference>
<comment type="caution">
    <text evidence="2">The sequence shown here is derived from an EMBL/GenBank/DDBJ whole genome shotgun (WGS) entry which is preliminary data.</text>
</comment>
<feature type="region of interest" description="Disordered" evidence="1">
    <location>
        <begin position="1"/>
        <end position="141"/>
    </location>
</feature>
<evidence type="ECO:0000313" key="3">
    <source>
        <dbReference type="Proteomes" id="UP001460270"/>
    </source>
</evidence>
<organism evidence="2 3">
    <name type="scientific">Mugilogobius chulae</name>
    <name type="common">yellowstripe goby</name>
    <dbReference type="NCBI Taxonomy" id="88201"/>
    <lineage>
        <taxon>Eukaryota</taxon>
        <taxon>Metazoa</taxon>
        <taxon>Chordata</taxon>
        <taxon>Craniata</taxon>
        <taxon>Vertebrata</taxon>
        <taxon>Euteleostomi</taxon>
        <taxon>Actinopterygii</taxon>
        <taxon>Neopterygii</taxon>
        <taxon>Teleostei</taxon>
        <taxon>Neoteleostei</taxon>
        <taxon>Acanthomorphata</taxon>
        <taxon>Gobiaria</taxon>
        <taxon>Gobiiformes</taxon>
        <taxon>Gobioidei</taxon>
        <taxon>Gobiidae</taxon>
        <taxon>Gobionellinae</taxon>
        <taxon>Mugilogobius</taxon>
    </lineage>
</organism>
<gene>
    <name evidence="2" type="ORF">WMY93_014006</name>
</gene>
<protein>
    <submittedName>
        <fullName evidence="2">Uncharacterized protein</fullName>
    </submittedName>
</protein>
<evidence type="ECO:0000313" key="2">
    <source>
        <dbReference type="EMBL" id="KAK7909322.1"/>
    </source>
</evidence>
<keyword evidence="3" id="KW-1185">Reference proteome</keyword>
<feature type="compositionally biased region" description="Low complexity" evidence="1">
    <location>
        <begin position="45"/>
        <end position="59"/>
    </location>
</feature>
<dbReference type="PANTHER" id="PTHR31594:SF14">
    <property type="entry name" value="FIBRONECTIN TYPE-III DOMAIN-CONTAINING PROTEIN"/>
    <property type="match status" value="1"/>
</dbReference>
<sequence length="288" mass="32812">MGSSSQDHLSLFKRFRGSERRSRGLQSRFRGPERRPRGPERRPRGSGPEVQRFRAQVQRFRSRGSEVQRFRAQVQRFRGSERRPRGSGLQVQSAGPEVQRSRGSEVQSAGPEVQRFRSRGSEVQRFRGSERRSRGSEVQVQRFRGPEVQRFRGSGSEVQIIETLDKSEELNCVCEVKKQKMACGHSETLEIPALGRPFNLGMLYDARADKLVPGITLWNREKLQQDMTETLQPKSDYEIVASDSISDKTSSLEMNTALKASFFSGLIRVDGSAKYLNEESSKRQLESL</sequence>
<feature type="compositionally biased region" description="Basic and acidic residues" evidence="1">
    <location>
        <begin position="119"/>
        <end position="135"/>
    </location>
</feature>
<evidence type="ECO:0000256" key="1">
    <source>
        <dbReference type="SAM" id="MobiDB-lite"/>
    </source>
</evidence>
<reference evidence="3" key="1">
    <citation type="submission" date="2024-04" db="EMBL/GenBank/DDBJ databases">
        <title>Salinicola lusitanus LLJ914,a marine bacterium isolated from the Okinawa Trough.</title>
        <authorList>
            <person name="Li J."/>
        </authorList>
    </citation>
    <scope>NUCLEOTIDE SEQUENCE [LARGE SCALE GENOMIC DNA]</scope>
</reference>
<proteinExistence type="predicted"/>